<protein>
    <submittedName>
        <fullName evidence="1">Uncharacterized protein</fullName>
    </submittedName>
</protein>
<evidence type="ECO:0000313" key="1">
    <source>
        <dbReference type="EMBL" id="ORZ30673.1"/>
    </source>
</evidence>
<accession>A0A1Y2HAE6</accession>
<comment type="caution">
    <text evidence="1">The sequence shown here is derived from an EMBL/GenBank/DDBJ whole genome shotgun (WGS) entry which is preliminary data.</text>
</comment>
<dbReference type="OrthoDB" id="448448at2759"/>
<dbReference type="InterPro" id="IPR027417">
    <property type="entry name" value="P-loop_NTPase"/>
</dbReference>
<gene>
    <name evidence="1" type="ORF">BCR44DRAFT_1393291</name>
</gene>
<reference evidence="1 2" key="1">
    <citation type="submission" date="2016-07" db="EMBL/GenBank/DDBJ databases">
        <title>Pervasive Adenine N6-methylation of Active Genes in Fungi.</title>
        <authorList>
            <consortium name="DOE Joint Genome Institute"/>
            <person name="Mondo S.J."/>
            <person name="Dannebaum R.O."/>
            <person name="Kuo R.C."/>
            <person name="Labutti K."/>
            <person name="Haridas S."/>
            <person name="Kuo A."/>
            <person name="Salamov A."/>
            <person name="Ahrendt S.R."/>
            <person name="Lipzen A."/>
            <person name="Sullivan W."/>
            <person name="Andreopoulos W.B."/>
            <person name="Clum A."/>
            <person name="Lindquist E."/>
            <person name="Daum C."/>
            <person name="Ramamoorthy G.K."/>
            <person name="Gryganskyi A."/>
            <person name="Culley D."/>
            <person name="Magnuson J.K."/>
            <person name="James T.Y."/>
            <person name="O'Malley M.A."/>
            <person name="Stajich J.E."/>
            <person name="Spatafora J.W."/>
            <person name="Visel A."/>
            <person name="Grigoriev I.V."/>
        </authorList>
    </citation>
    <scope>NUCLEOTIDE SEQUENCE [LARGE SCALE GENOMIC DNA]</scope>
    <source>
        <strain evidence="1 2">PL171</strain>
    </source>
</reference>
<dbReference type="Proteomes" id="UP000193411">
    <property type="component" value="Unassembled WGS sequence"/>
</dbReference>
<organism evidence="1 2">
    <name type="scientific">Catenaria anguillulae PL171</name>
    <dbReference type="NCBI Taxonomy" id="765915"/>
    <lineage>
        <taxon>Eukaryota</taxon>
        <taxon>Fungi</taxon>
        <taxon>Fungi incertae sedis</taxon>
        <taxon>Blastocladiomycota</taxon>
        <taxon>Blastocladiomycetes</taxon>
        <taxon>Blastocladiales</taxon>
        <taxon>Catenariaceae</taxon>
        <taxon>Catenaria</taxon>
    </lineage>
</organism>
<feature type="non-terminal residue" evidence="1">
    <location>
        <position position="1"/>
    </location>
</feature>
<name>A0A1Y2HAE6_9FUNG</name>
<evidence type="ECO:0000313" key="2">
    <source>
        <dbReference type="Proteomes" id="UP000193411"/>
    </source>
</evidence>
<dbReference type="Gene3D" id="3.40.50.300">
    <property type="entry name" value="P-loop containing nucleotide triphosphate hydrolases"/>
    <property type="match status" value="1"/>
</dbReference>
<dbReference type="AlphaFoldDB" id="A0A1Y2HAE6"/>
<keyword evidence="2" id="KW-1185">Reference proteome</keyword>
<sequence>PQDDLQAIALAHRIGQPRPVLAYQLATLDSVAKRTVEIIVQLTGNQAKR</sequence>
<proteinExistence type="predicted"/>
<dbReference type="EMBL" id="MCFL01000077">
    <property type="protein sequence ID" value="ORZ30673.1"/>
    <property type="molecule type" value="Genomic_DNA"/>
</dbReference>